<dbReference type="InterPro" id="IPR011607">
    <property type="entry name" value="MGS-like_dom"/>
</dbReference>
<name>A0A2W0H1Q5_9BACI</name>
<keyword evidence="13" id="KW-0464">Manganese</keyword>
<dbReference type="GO" id="GO:0006526">
    <property type="term" value="P:L-arginine biosynthetic process"/>
    <property type="evidence" value="ECO:0007669"/>
    <property type="project" value="UniProtKB-UniRule"/>
</dbReference>
<evidence type="ECO:0000256" key="14">
    <source>
        <dbReference type="ARBA" id="ARBA00047359"/>
    </source>
</evidence>
<feature type="binding site" evidence="16">
    <location>
        <position position="839"/>
    </location>
    <ligand>
        <name>Mg(2+)</name>
        <dbReference type="ChEBI" id="CHEBI:18420"/>
        <label>4</label>
    </ligand>
</feature>
<dbReference type="PANTHER" id="PTHR11405">
    <property type="entry name" value="CARBAMOYLTRANSFERASE FAMILY MEMBER"/>
    <property type="match status" value="1"/>
</dbReference>
<dbReference type="Gene3D" id="3.30.470.20">
    <property type="entry name" value="ATP-grasp fold, B domain"/>
    <property type="match status" value="2"/>
</dbReference>
<feature type="binding site" evidence="16">
    <location>
        <position position="284"/>
    </location>
    <ligand>
        <name>Mg(2+)</name>
        <dbReference type="ChEBI" id="CHEBI:18420"/>
        <label>1</label>
    </ligand>
</feature>
<keyword evidence="5 16" id="KW-0436">Ligase</keyword>
<comment type="caution">
    <text evidence="19">The sequence shown here is derived from an EMBL/GenBank/DDBJ whole genome shotgun (WGS) entry which is preliminary data.</text>
</comment>
<dbReference type="SUPFAM" id="SSF48108">
    <property type="entry name" value="Carbamoyl phosphate synthetase, large subunit connection domain"/>
    <property type="match status" value="1"/>
</dbReference>
<evidence type="ECO:0000256" key="10">
    <source>
        <dbReference type="ARBA" id="ARBA00022840"/>
    </source>
</evidence>
<comment type="catalytic activity">
    <reaction evidence="15 16">
        <text>hydrogencarbonate + L-glutamine + 2 ATP + H2O = carbamoyl phosphate + L-glutamate + 2 ADP + phosphate + 2 H(+)</text>
        <dbReference type="Rhea" id="RHEA:18633"/>
        <dbReference type="ChEBI" id="CHEBI:15377"/>
        <dbReference type="ChEBI" id="CHEBI:15378"/>
        <dbReference type="ChEBI" id="CHEBI:17544"/>
        <dbReference type="ChEBI" id="CHEBI:29985"/>
        <dbReference type="ChEBI" id="CHEBI:30616"/>
        <dbReference type="ChEBI" id="CHEBI:43474"/>
        <dbReference type="ChEBI" id="CHEBI:58228"/>
        <dbReference type="ChEBI" id="CHEBI:58359"/>
        <dbReference type="ChEBI" id="CHEBI:456216"/>
        <dbReference type="EC" id="6.3.5.5"/>
    </reaction>
</comment>
<comment type="pathway">
    <text evidence="16">Pyrimidine metabolism; UMP biosynthesis via de novo pathway; (S)-dihydroorotate from bicarbonate: step 1/3.</text>
</comment>
<feature type="binding site" evidence="16">
    <location>
        <position position="751"/>
    </location>
    <ligand>
        <name>ATP</name>
        <dbReference type="ChEBI" id="CHEBI:30616"/>
        <label>2</label>
    </ligand>
</feature>
<evidence type="ECO:0000256" key="16">
    <source>
        <dbReference type="HAMAP-Rule" id="MF_01210"/>
    </source>
</evidence>
<feature type="binding site" evidence="16">
    <location>
        <position position="208"/>
    </location>
    <ligand>
        <name>ATP</name>
        <dbReference type="ChEBI" id="CHEBI:30616"/>
        <label>1</label>
    </ligand>
</feature>
<feature type="region of interest" description="Allosteric domain" evidence="16">
    <location>
        <begin position="935"/>
        <end position="1080"/>
    </location>
</feature>
<dbReference type="FunFam" id="3.30.470.20:FF:000026">
    <property type="entry name" value="Carbamoyl-phosphate synthase large chain"/>
    <property type="match status" value="1"/>
</dbReference>
<evidence type="ECO:0000256" key="8">
    <source>
        <dbReference type="ARBA" id="ARBA00022737"/>
    </source>
</evidence>
<dbReference type="GO" id="GO:0005737">
    <property type="term" value="C:cytoplasm"/>
    <property type="evidence" value="ECO:0007669"/>
    <property type="project" value="TreeGrafter"/>
</dbReference>
<evidence type="ECO:0000256" key="9">
    <source>
        <dbReference type="ARBA" id="ARBA00022741"/>
    </source>
</evidence>
<feature type="binding site" evidence="16">
    <location>
        <position position="284"/>
    </location>
    <ligand>
        <name>Mn(2+)</name>
        <dbReference type="ChEBI" id="CHEBI:29035"/>
        <label>1</label>
    </ligand>
</feature>
<dbReference type="PROSITE" id="PS51855">
    <property type="entry name" value="MGS"/>
    <property type="match status" value="1"/>
</dbReference>
<dbReference type="Pfam" id="PF02142">
    <property type="entry name" value="MGS"/>
    <property type="match status" value="1"/>
</dbReference>
<feature type="binding site" evidence="16">
    <location>
        <position position="825"/>
    </location>
    <ligand>
        <name>Mg(2+)</name>
        <dbReference type="ChEBI" id="CHEBI:18420"/>
        <label>3</label>
    </ligand>
</feature>
<dbReference type="Pfam" id="PF02786">
    <property type="entry name" value="CPSase_L_D2"/>
    <property type="match status" value="2"/>
</dbReference>
<dbReference type="InterPro" id="IPR036914">
    <property type="entry name" value="MGS-like_dom_sf"/>
</dbReference>
<feature type="binding site" evidence="16">
    <location>
        <position position="298"/>
    </location>
    <ligand>
        <name>Mg(2+)</name>
        <dbReference type="ChEBI" id="CHEBI:18420"/>
        <label>1</label>
    </ligand>
</feature>
<dbReference type="InterPro" id="IPR006275">
    <property type="entry name" value="CPSase_lsu"/>
</dbReference>
<dbReference type="PROSITE" id="PS00867">
    <property type="entry name" value="CPSASE_2"/>
    <property type="match status" value="2"/>
</dbReference>
<feature type="binding site" evidence="16">
    <location>
        <position position="839"/>
    </location>
    <ligand>
        <name>Mn(2+)</name>
        <dbReference type="ChEBI" id="CHEBI:29035"/>
        <label>4</label>
    </ligand>
</feature>
<dbReference type="InterPro" id="IPR013815">
    <property type="entry name" value="ATP_grasp_subdomain_1"/>
</dbReference>
<feature type="binding site" evidence="16">
    <location>
        <position position="241"/>
    </location>
    <ligand>
        <name>ATP</name>
        <dbReference type="ChEBI" id="CHEBI:30616"/>
        <label>1</label>
    </ligand>
</feature>
<keyword evidence="7" id="KW-0479">Metal-binding</keyword>
<comment type="similarity">
    <text evidence="3 16">Belongs to the CarB family.</text>
</comment>
<evidence type="ECO:0000259" key="17">
    <source>
        <dbReference type="PROSITE" id="PS50975"/>
    </source>
</evidence>
<protein>
    <recommendedName>
        <fullName evidence="16">Carbamoyl phosphate synthase large chain</fullName>
        <ecNumber evidence="16">6.3.4.16</ecNumber>
        <ecNumber evidence="16">6.3.5.5</ecNumber>
    </recommendedName>
    <alternativeName>
        <fullName evidence="16">Carbamoyl phosphate synthetase ammonia chain</fullName>
    </alternativeName>
</protein>
<comment type="cofactor">
    <cofactor evidence="16">
        <name>Mg(2+)</name>
        <dbReference type="ChEBI" id="CHEBI:18420"/>
    </cofactor>
    <cofactor evidence="16">
        <name>Mn(2+)</name>
        <dbReference type="ChEBI" id="CHEBI:29035"/>
    </cofactor>
    <text evidence="16">Binds 4 Mg(2+) or Mn(2+) ions per subunit.</text>
</comment>
<dbReference type="GO" id="GO:0044205">
    <property type="term" value="P:'de novo' UMP biosynthetic process"/>
    <property type="evidence" value="ECO:0007669"/>
    <property type="project" value="UniProtKB-UniRule"/>
</dbReference>
<dbReference type="InterPro" id="IPR011761">
    <property type="entry name" value="ATP-grasp"/>
</dbReference>
<dbReference type="OrthoDB" id="9804197at2"/>
<evidence type="ECO:0000256" key="3">
    <source>
        <dbReference type="ARBA" id="ARBA00009799"/>
    </source>
</evidence>
<keyword evidence="20" id="KW-1185">Reference proteome</keyword>
<feature type="binding site" evidence="16">
    <location>
        <position position="825"/>
    </location>
    <ligand>
        <name>ATP</name>
        <dbReference type="ChEBI" id="CHEBI:30616"/>
        <label>2</label>
    </ligand>
</feature>
<dbReference type="InterPro" id="IPR016185">
    <property type="entry name" value="PreATP-grasp_dom_sf"/>
</dbReference>
<dbReference type="AlphaFoldDB" id="A0A2W0H1Q5"/>
<keyword evidence="12 16" id="KW-0665">Pyrimidine biosynthesis</keyword>
<dbReference type="EC" id="6.3.4.16" evidence="16"/>
<feature type="binding site" evidence="16">
    <location>
        <position position="784"/>
    </location>
    <ligand>
        <name>ATP</name>
        <dbReference type="ChEBI" id="CHEBI:30616"/>
        <label>2</label>
    </ligand>
</feature>
<dbReference type="Gene3D" id="3.40.50.20">
    <property type="match status" value="2"/>
</dbReference>
<feature type="binding site" evidence="16">
    <location>
        <position position="837"/>
    </location>
    <ligand>
        <name>Mg(2+)</name>
        <dbReference type="ChEBI" id="CHEBI:18420"/>
        <label>3</label>
    </ligand>
</feature>
<evidence type="ECO:0000256" key="2">
    <source>
        <dbReference type="ARBA" id="ARBA00005077"/>
    </source>
</evidence>
<evidence type="ECO:0000256" key="1">
    <source>
        <dbReference type="ARBA" id="ARBA00001936"/>
    </source>
</evidence>
<dbReference type="SMART" id="SM00851">
    <property type="entry name" value="MGS"/>
    <property type="match status" value="1"/>
</dbReference>
<feature type="binding site" evidence="16">
    <location>
        <position position="710"/>
    </location>
    <ligand>
        <name>ATP</name>
        <dbReference type="ChEBI" id="CHEBI:30616"/>
        <label>2</label>
    </ligand>
</feature>
<keyword evidence="9 16" id="KW-0547">Nucleotide-binding</keyword>
<comment type="function">
    <text evidence="16">Large subunit of the glutamine-dependent carbamoyl phosphate synthetase (CPSase). CPSase catalyzes the formation of carbamoyl phosphate from the ammonia moiety of glutamine, carbonate, and phosphate donated by ATP, constituting the first step of 2 biosynthetic pathways, one leading to arginine and/or urea and the other to pyrimidine nucleotides. The large subunit (synthetase) binds the substrates ammonia (free or transferred from glutamine from the small subunit), hydrogencarbonate and ATP and carries out an ATP-coupled ligase reaction, activating hydrogencarbonate by forming carboxy phosphate which reacts with ammonia to form carbamoyl phosphate.</text>
</comment>
<feature type="binding site" evidence="16">
    <location>
        <position position="300"/>
    </location>
    <ligand>
        <name>Mn(2+)</name>
        <dbReference type="ChEBI" id="CHEBI:29035"/>
        <label>2</label>
    </ligand>
</feature>
<feature type="domain" description="ATP-grasp" evidence="17">
    <location>
        <begin position="133"/>
        <end position="327"/>
    </location>
</feature>
<feature type="binding site" evidence="16">
    <location>
        <position position="837"/>
    </location>
    <ligand>
        <name>Mn(2+)</name>
        <dbReference type="ChEBI" id="CHEBI:29035"/>
        <label>4</label>
    </ligand>
</feature>
<dbReference type="InterPro" id="IPR005483">
    <property type="entry name" value="CPSase_dom"/>
</dbReference>
<evidence type="ECO:0000256" key="11">
    <source>
        <dbReference type="ARBA" id="ARBA00022842"/>
    </source>
</evidence>
<feature type="domain" description="MGS-like" evidence="18">
    <location>
        <begin position="927"/>
        <end position="1080"/>
    </location>
</feature>
<dbReference type="Pfam" id="PF02787">
    <property type="entry name" value="CPSase_L_D3"/>
    <property type="match status" value="1"/>
</dbReference>
<dbReference type="InterPro" id="IPR005479">
    <property type="entry name" value="CPAse_ATP-bd"/>
</dbReference>
<comment type="domain">
    <text evidence="16">The large subunit is composed of 2 ATP-grasp domains that are involved in binding the 2 ATP molecules needed for carbamoyl phosphate synthesis. The N-terminal ATP-grasp domain (referred to as the carboxyphosphate synthetic component) catalyzes the ATP-dependent phosphorylation of hydrogencarbonate to carboxyphosphate and the subsequent nucleophilic attack by ammonia to form a carbamate intermediate. The C-terminal ATP-grasp domain (referred to as the carbamoyl phosphate synthetic component) then catalyzes the phosphorylation of carbamate with the second ATP to form the end product carbamoyl phosphate. The reactive and unstable enzyme intermediates are sequentially channeled from one active site to the next through the interior of the protein over a distance of at least 96 A.</text>
</comment>
<dbReference type="NCBIfam" id="NF003671">
    <property type="entry name" value="PRK05294.1"/>
    <property type="match status" value="1"/>
</dbReference>
<feature type="binding site" evidence="16">
    <location>
        <position position="785"/>
    </location>
    <ligand>
        <name>ATP</name>
        <dbReference type="ChEBI" id="CHEBI:30616"/>
        <label>2</label>
    </ligand>
</feature>
<feature type="binding site" evidence="16">
    <location>
        <position position="825"/>
    </location>
    <ligand>
        <name>Mn(2+)</name>
        <dbReference type="ChEBI" id="CHEBI:29035"/>
        <label>3</label>
    </ligand>
</feature>
<dbReference type="UniPathway" id="UPA00070">
    <property type="reaction ID" value="UER00115"/>
</dbReference>
<comment type="pathway">
    <text evidence="2 16">Amino-acid biosynthesis; L-arginine biosynthesis; carbamoyl phosphate from bicarbonate: step 1/1.</text>
</comment>
<dbReference type="UniPathway" id="UPA00068">
    <property type="reaction ID" value="UER00171"/>
</dbReference>
<evidence type="ECO:0000256" key="13">
    <source>
        <dbReference type="ARBA" id="ARBA00023211"/>
    </source>
</evidence>
<feature type="domain" description="ATP-grasp" evidence="17">
    <location>
        <begin position="674"/>
        <end position="866"/>
    </location>
</feature>
<dbReference type="SMART" id="SM01096">
    <property type="entry name" value="CPSase_L_D3"/>
    <property type="match status" value="1"/>
</dbReference>
<dbReference type="FunFam" id="3.30.470.20:FF:000001">
    <property type="entry name" value="Carbamoyl-phosphate synthase large chain"/>
    <property type="match status" value="1"/>
</dbReference>
<evidence type="ECO:0000256" key="5">
    <source>
        <dbReference type="ARBA" id="ARBA00022598"/>
    </source>
</evidence>
<evidence type="ECO:0000256" key="4">
    <source>
        <dbReference type="ARBA" id="ARBA00022571"/>
    </source>
</evidence>
<evidence type="ECO:0000313" key="20">
    <source>
        <dbReference type="Proteomes" id="UP000248066"/>
    </source>
</evidence>
<dbReference type="PRINTS" id="PR00098">
    <property type="entry name" value="CPSASE"/>
</dbReference>
<feature type="binding site" evidence="16">
    <location>
        <position position="757"/>
    </location>
    <ligand>
        <name>ATP</name>
        <dbReference type="ChEBI" id="CHEBI:30616"/>
        <label>2</label>
    </ligand>
</feature>
<dbReference type="PANTHER" id="PTHR11405:SF53">
    <property type="entry name" value="CARBAMOYL-PHOSPHATE SYNTHASE [AMMONIA], MITOCHONDRIAL"/>
    <property type="match status" value="1"/>
</dbReference>
<dbReference type="PROSITE" id="PS50975">
    <property type="entry name" value="ATP_GRASP"/>
    <property type="match status" value="2"/>
</dbReference>
<dbReference type="Gene3D" id="1.10.1030.10">
    <property type="entry name" value="Carbamoyl-phosphate synthetase, large subunit oligomerisation domain"/>
    <property type="match status" value="1"/>
</dbReference>
<feature type="binding site" evidence="16">
    <location>
        <position position="169"/>
    </location>
    <ligand>
        <name>ATP</name>
        <dbReference type="ChEBI" id="CHEBI:30616"/>
        <label>1</label>
    </ligand>
</feature>
<dbReference type="GO" id="GO:0006541">
    <property type="term" value="P:glutamine metabolic process"/>
    <property type="evidence" value="ECO:0007669"/>
    <property type="project" value="TreeGrafter"/>
</dbReference>
<proteinExistence type="inferred from homology"/>
<dbReference type="SUPFAM" id="SSF52335">
    <property type="entry name" value="Methylglyoxal synthase-like"/>
    <property type="match status" value="1"/>
</dbReference>
<evidence type="ECO:0000313" key="19">
    <source>
        <dbReference type="EMBL" id="PYZ95724.1"/>
    </source>
</evidence>
<feature type="binding site" evidence="16">
    <location>
        <position position="300"/>
    </location>
    <ligand>
        <name>Mg(2+)</name>
        <dbReference type="ChEBI" id="CHEBI:18420"/>
        <label>2</label>
    </ligand>
</feature>
<evidence type="ECO:0000256" key="15">
    <source>
        <dbReference type="ARBA" id="ARBA00048816"/>
    </source>
</evidence>
<feature type="binding site" evidence="16">
    <location>
        <position position="298"/>
    </location>
    <ligand>
        <name>Mg(2+)</name>
        <dbReference type="ChEBI" id="CHEBI:18420"/>
        <label>2</label>
    </ligand>
</feature>
<evidence type="ECO:0000259" key="18">
    <source>
        <dbReference type="PROSITE" id="PS51855"/>
    </source>
</evidence>
<evidence type="ECO:0000256" key="12">
    <source>
        <dbReference type="ARBA" id="ARBA00022975"/>
    </source>
</evidence>
<feature type="binding site" evidence="16">
    <location>
        <position position="210"/>
    </location>
    <ligand>
        <name>ATP</name>
        <dbReference type="ChEBI" id="CHEBI:30616"/>
        <label>1</label>
    </ligand>
</feature>
<feature type="binding site" evidence="16">
    <location>
        <position position="175"/>
    </location>
    <ligand>
        <name>ATP</name>
        <dbReference type="ChEBI" id="CHEBI:30616"/>
        <label>1</label>
    </ligand>
</feature>
<feature type="binding site" evidence="16">
    <location>
        <position position="298"/>
    </location>
    <ligand>
        <name>ATP</name>
        <dbReference type="ChEBI" id="CHEBI:30616"/>
        <label>1</label>
    </ligand>
</feature>
<dbReference type="PROSITE" id="PS00866">
    <property type="entry name" value="CPSASE_1"/>
    <property type="match status" value="1"/>
</dbReference>
<sequence>MPKRKDIKKVLVIGSGPIVIGQAAEFDYAGTQACLSLKEEGIEVVLLNSNPATIMTDESIADHVYIEPLTTETVEAILEKEKPDGMIGTLGGQTGLNLTIALHDEGILNKYGVELLGTAAESIRKGEDRELFRSLMHEIGEPVPESKTVESLDQGLEFVKEAGFPVIIRPAYTLGGSGGGFAEDLTGFESVLQRGLSMSPIHQVLAEKSIKGWKEVEYEVMRDENDTCTIVCNMENMDPVGVHTGDSIVTAPSQTLSDVVYQKLRDSSIKIVRALEVTGGCNVQFAVHPDSGEYCIIEVNPRVSRSSALASKATGYPIARIAAKCAVGYHLDEIINPITGNTFASFEPALDYTIVKLPRFPSDKFPDSDRKLGTQMKATGEVMAIDRSFEGALNKALRSMENGTYSLYHPVCSSMTEEELAEELKNPTDLRIYAIAEAFKRGWTVHVAAELTEITRWFLMKIKNIVDCENDIAAYSWARLPDSILKKAKMLNISDRRIAELADTNEKQVRRKLESAGMHRGFKLVDTCAAEFDAVTPYFYSTWHGEDEVTDSVSEKILVVGSGPIRIGQGIEFDYCSVQAAKAVKEKGYEAVVMNNNPETVSTDYSAADRLYFEPLAVEDILAVAKKEKVNGVLVQFGGQTAINTAEALAAEGITILGTSLEAIDRLEDREAFYTLLNDLQIPHIPGETVHQRAQLYEKAERTGYPVLVRPSYVIGGENMQVCSSPEELQQYVEKFTKVEDRRTWPLLLDSYLPGRECEMDVISDGTSIVIPGIFEHVERAGVHSGDSTALFPPINLTEAEKETMVLYAEKIAHYAPVKGMMNIQFVLHKGTVYVLEVNPRASRTVPIMGKVTGVTMIEWAARIQLGDTLNDVTSAEGLMEEPGFYTVKAPVFSASSLPGADHVMGPDMKSTGEILGCGVSLEEAAVKVWSPHNHDSPVRPLILCSAADGAKKEAVELMNFVSEKGWKIMATKGTAGAFSEAVIDTTTVPKDPEGLDRLFKAEPPDAVICIPSKGRNRDTFGHALRAIAVKYGVPCFTSLDTARFWHQFSPVHNNVQPKARRLKEYRDHTRKQNGVIACR</sequence>
<dbReference type="GO" id="GO:0046872">
    <property type="term" value="F:metal ion binding"/>
    <property type="evidence" value="ECO:0007669"/>
    <property type="project" value="UniProtKB-KW"/>
</dbReference>
<dbReference type="GO" id="GO:0005524">
    <property type="term" value="F:ATP binding"/>
    <property type="evidence" value="ECO:0007669"/>
    <property type="project" value="UniProtKB-UniRule"/>
</dbReference>
<comment type="cofactor">
    <cofactor evidence="1">
        <name>Mn(2+)</name>
        <dbReference type="ChEBI" id="CHEBI:29035"/>
    </cofactor>
</comment>
<feature type="binding site" evidence="16">
    <location>
        <position position="783"/>
    </location>
    <ligand>
        <name>ATP</name>
        <dbReference type="ChEBI" id="CHEBI:30616"/>
        <label>2</label>
    </ligand>
</feature>
<comment type="catalytic activity">
    <reaction evidence="14 16">
        <text>hydrogencarbonate + NH4(+) + 2 ATP = carbamoyl phosphate + 2 ADP + phosphate + 2 H(+)</text>
        <dbReference type="Rhea" id="RHEA:18029"/>
        <dbReference type="ChEBI" id="CHEBI:15378"/>
        <dbReference type="ChEBI" id="CHEBI:17544"/>
        <dbReference type="ChEBI" id="CHEBI:28938"/>
        <dbReference type="ChEBI" id="CHEBI:30616"/>
        <dbReference type="ChEBI" id="CHEBI:43474"/>
        <dbReference type="ChEBI" id="CHEBI:58228"/>
        <dbReference type="ChEBI" id="CHEBI:456216"/>
        <dbReference type="EC" id="6.3.4.16"/>
    </reaction>
</comment>
<feature type="binding site" evidence="16">
    <location>
        <position position="298"/>
    </location>
    <ligand>
        <name>Mn(2+)</name>
        <dbReference type="ChEBI" id="CHEBI:29035"/>
        <label>2</label>
    </ligand>
</feature>
<dbReference type="Pfam" id="PF25596">
    <property type="entry name" value="CPSase_L_D1"/>
    <property type="match status" value="2"/>
</dbReference>
<feature type="binding site" evidence="16">
    <location>
        <position position="837"/>
    </location>
    <ligand>
        <name>Mg(2+)</name>
        <dbReference type="ChEBI" id="CHEBI:18420"/>
        <label>4</label>
    </ligand>
</feature>
<dbReference type="Proteomes" id="UP000248066">
    <property type="component" value="Unassembled WGS sequence"/>
</dbReference>
<dbReference type="InterPro" id="IPR005480">
    <property type="entry name" value="CPSase_lsu_oligo"/>
</dbReference>
<dbReference type="InterPro" id="IPR036897">
    <property type="entry name" value="CarbamoylP_synth_lsu_oligo_sf"/>
</dbReference>
<keyword evidence="4 16" id="KW-0055">Arginine biosynthesis</keyword>
<dbReference type="RefSeq" id="WP_110521000.1">
    <property type="nucleotide sequence ID" value="NZ_PDOF01000003.1"/>
</dbReference>
<feature type="binding site" evidence="16">
    <location>
        <position position="837"/>
    </location>
    <ligand>
        <name>Mn(2+)</name>
        <dbReference type="ChEBI" id="CHEBI:29035"/>
        <label>3</label>
    </ligand>
</feature>
<feature type="binding site" evidence="16">
    <location>
        <position position="837"/>
    </location>
    <ligand>
        <name>ATP</name>
        <dbReference type="ChEBI" id="CHEBI:30616"/>
        <label>2</label>
    </ligand>
</feature>
<comment type="subunit">
    <text evidence="16">Composed of two chains; the small (or glutamine) chain promotes the hydrolysis of glutamine to ammonia, which is used by the large (or ammonia) chain to synthesize carbamoyl phosphate. Tetramer of heterodimers (alpha,beta)4.</text>
</comment>
<reference evidence="19 20" key="1">
    <citation type="submission" date="2017-10" db="EMBL/GenBank/DDBJ databases">
        <title>Bacillus sp. nov., a halophilic bacterium isolated from a Yangshapao Lake.</title>
        <authorList>
            <person name="Wang H."/>
        </authorList>
    </citation>
    <scope>NUCLEOTIDE SEQUENCE [LARGE SCALE GENOMIC DNA]</scope>
    <source>
        <strain evidence="19 20">YSP-3</strain>
    </source>
</reference>
<dbReference type="GO" id="GO:0004087">
    <property type="term" value="F:carbamoyl-phosphate synthase (ammonia) activity"/>
    <property type="evidence" value="ECO:0007669"/>
    <property type="project" value="UniProtKB-EC"/>
</dbReference>
<feature type="binding site" evidence="16">
    <location>
        <position position="753"/>
    </location>
    <ligand>
        <name>ATP</name>
        <dbReference type="ChEBI" id="CHEBI:30616"/>
        <label>2</label>
    </ligand>
</feature>
<dbReference type="EC" id="6.3.5.5" evidence="16"/>
<feature type="binding site" evidence="16">
    <location>
        <position position="243"/>
    </location>
    <ligand>
        <name>ATP</name>
        <dbReference type="ChEBI" id="CHEBI:30616"/>
        <label>1</label>
    </ligand>
</feature>
<keyword evidence="6 16" id="KW-0028">Amino-acid biosynthesis</keyword>
<comment type="caution">
    <text evidence="16">Lacks conserved residue(s) required for the propagation of feature annotation.</text>
</comment>
<dbReference type="EMBL" id="PDOF01000003">
    <property type="protein sequence ID" value="PYZ95724.1"/>
    <property type="molecule type" value="Genomic_DNA"/>
</dbReference>
<dbReference type="InterPro" id="IPR058047">
    <property type="entry name" value="CPSase_preATP-grasp"/>
</dbReference>
<dbReference type="SUPFAM" id="SSF52440">
    <property type="entry name" value="PreATP-grasp domain"/>
    <property type="match status" value="2"/>
</dbReference>
<feature type="binding site" evidence="16">
    <location>
        <position position="215"/>
    </location>
    <ligand>
        <name>ATP</name>
        <dbReference type="ChEBI" id="CHEBI:30616"/>
        <label>1</label>
    </ligand>
</feature>
<dbReference type="NCBIfam" id="NF009455">
    <property type="entry name" value="PRK12815.1"/>
    <property type="match status" value="1"/>
</dbReference>
<keyword evidence="8 16" id="KW-0677">Repeat</keyword>
<keyword evidence="11" id="KW-0460">Magnesium</keyword>
<dbReference type="HAMAP" id="MF_01210_B">
    <property type="entry name" value="CPSase_L_chain_B"/>
    <property type="match status" value="1"/>
</dbReference>
<evidence type="ECO:0000256" key="6">
    <source>
        <dbReference type="ARBA" id="ARBA00022605"/>
    </source>
</evidence>
<evidence type="ECO:0000256" key="7">
    <source>
        <dbReference type="ARBA" id="ARBA00022723"/>
    </source>
</evidence>
<feature type="region of interest" description="Carboxyphosphate synthetic domain" evidence="16">
    <location>
        <begin position="1"/>
        <end position="401"/>
    </location>
</feature>
<dbReference type="Gene3D" id="3.40.50.1380">
    <property type="entry name" value="Methylglyoxal synthase-like domain"/>
    <property type="match status" value="1"/>
</dbReference>
<accession>A0A2W0H1Q5</accession>
<feature type="binding site" evidence="16">
    <location>
        <position position="298"/>
    </location>
    <ligand>
        <name>Mn(2+)</name>
        <dbReference type="ChEBI" id="CHEBI:29035"/>
        <label>1</label>
    </ligand>
</feature>
<dbReference type="NCBIfam" id="TIGR01369">
    <property type="entry name" value="CPSaseII_lrg"/>
    <property type="match status" value="1"/>
</dbReference>
<feature type="binding site" evidence="16">
    <location>
        <position position="176"/>
    </location>
    <ligand>
        <name>ATP</name>
        <dbReference type="ChEBI" id="CHEBI:30616"/>
        <label>1</label>
    </ligand>
</feature>
<keyword evidence="10 16" id="KW-0067">ATP-binding</keyword>
<feature type="binding site" evidence="16">
    <location>
        <position position="782"/>
    </location>
    <ligand>
        <name>ATP</name>
        <dbReference type="ChEBI" id="CHEBI:30616"/>
        <label>2</label>
    </ligand>
</feature>
<dbReference type="FunFam" id="3.40.50.20:FF:000001">
    <property type="entry name" value="Carbamoyl-phosphate synthase large chain"/>
    <property type="match status" value="2"/>
</dbReference>
<dbReference type="SUPFAM" id="SSF56059">
    <property type="entry name" value="Glutathione synthetase ATP-binding domain-like"/>
    <property type="match status" value="2"/>
</dbReference>
<dbReference type="GO" id="GO:0004088">
    <property type="term" value="F:carbamoyl-phosphate synthase (glutamine-hydrolyzing) activity"/>
    <property type="evidence" value="ECO:0007669"/>
    <property type="project" value="UniProtKB-UniRule"/>
</dbReference>
<feature type="binding site" evidence="16">
    <location>
        <position position="284"/>
    </location>
    <ligand>
        <name>ATP</name>
        <dbReference type="ChEBI" id="CHEBI:30616"/>
        <label>1</label>
    </ligand>
</feature>
<feature type="binding site" evidence="16">
    <location>
        <position position="129"/>
    </location>
    <ligand>
        <name>ATP</name>
        <dbReference type="ChEBI" id="CHEBI:30616"/>
        <label>1</label>
    </ligand>
</feature>
<dbReference type="Gene3D" id="3.30.1490.20">
    <property type="entry name" value="ATP-grasp fold, A domain"/>
    <property type="match status" value="1"/>
</dbReference>
<dbReference type="FunFam" id="1.10.1030.10:FF:000002">
    <property type="entry name" value="Carbamoyl-phosphate synthase large chain"/>
    <property type="match status" value="1"/>
</dbReference>
<gene>
    <name evidence="16" type="primary">carB</name>
    <name evidence="19" type="ORF">CR205_15120</name>
</gene>
<feature type="binding site" evidence="16">
    <location>
        <position position="242"/>
    </location>
    <ligand>
        <name>ATP</name>
        <dbReference type="ChEBI" id="CHEBI:30616"/>
        <label>1</label>
    </ligand>
</feature>
<organism evidence="19 20">
    <name type="scientific">Alteribacter lacisalsi</name>
    <dbReference type="NCBI Taxonomy" id="2045244"/>
    <lineage>
        <taxon>Bacteria</taxon>
        <taxon>Bacillati</taxon>
        <taxon>Bacillota</taxon>
        <taxon>Bacilli</taxon>
        <taxon>Bacillales</taxon>
        <taxon>Bacillaceae</taxon>
        <taxon>Alteribacter</taxon>
    </lineage>
</organism>